<sequence length="83" mass="8909">MLREDIQVQRRFAITGMGGIGKSEVCLQVIQEMFSGVFWVDVCNDGTASDGFNTIAGALGSASKTINGTKLLLANAQDDWLLN</sequence>
<feature type="domain" description="NB-ARC" evidence="1">
    <location>
        <begin position="9"/>
        <end position="66"/>
    </location>
</feature>
<dbReference type="EMBL" id="KK207840">
    <property type="protein sequence ID" value="EZF52848.1"/>
    <property type="molecule type" value="Genomic_DNA"/>
</dbReference>
<gene>
    <name evidence="2" type="ORF">H103_04145</name>
</gene>
<dbReference type="InterPro" id="IPR002182">
    <property type="entry name" value="NB-ARC"/>
</dbReference>
<dbReference type="Proteomes" id="UP000023758">
    <property type="component" value="Unassembled WGS sequence"/>
</dbReference>
<dbReference type="OrthoDB" id="4185609at2759"/>
<dbReference type="AlphaFoldDB" id="A0A022W436"/>
<accession>A0A022W436</accession>
<name>A0A022W436_TRIRU</name>
<evidence type="ECO:0000259" key="1">
    <source>
        <dbReference type="Pfam" id="PF00931"/>
    </source>
</evidence>
<organism evidence="2">
    <name type="scientific">Trichophyton rubrum CBS 288.86</name>
    <dbReference type="NCBI Taxonomy" id="1215330"/>
    <lineage>
        <taxon>Eukaryota</taxon>
        <taxon>Fungi</taxon>
        <taxon>Dikarya</taxon>
        <taxon>Ascomycota</taxon>
        <taxon>Pezizomycotina</taxon>
        <taxon>Eurotiomycetes</taxon>
        <taxon>Eurotiomycetidae</taxon>
        <taxon>Onygenales</taxon>
        <taxon>Arthrodermataceae</taxon>
        <taxon>Trichophyton</taxon>
    </lineage>
</organism>
<protein>
    <recommendedName>
        <fullName evidence="1">NB-ARC domain-containing protein</fullName>
    </recommendedName>
</protein>
<dbReference type="InterPro" id="IPR027417">
    <property type="entry name" value="P-loop_NTPase"/>
</dbReference>
<reference evidence="2" key="1">
    <citation type="submission" date="2014-02" db="EMBL/GenBank/DDBJ databases">
        <title>The Genome Sequence of Trichophyton rubrum (morphotype fischeri) CBS 288.86.</title>
        <authorList>
            <consortium name="The Broad Institute Genomics Platform"/>
            <person name="Cuomo C.A."/>
            <person name="White T.C."/>
            <person name="Graser Y."/>
            <person name="Martinez-Rossi N."/>
            <person name="Heitman J."/>
            <person name="Young S.K."/>
            <person name="Zeng Q."/>
            <person name="Gargeya S."/>
            <person name="Abouelleil A."/>
            <person name="Alvarado L."/>
            <person name="Chapman S.B."/>
            <person name="Gainer-Dewar J."/>
            <person name="Goldberg J."/>
            <person name="Griggs A."/>
            <person name="Gujja S."/>
            <person name="Hansen M."/>
            <person name="Howarth C."/>
            <person name="Imamovic A."/>
            <person name="Larimer J."/>
            <person name="Martinez D."/>
            <person name="Murphy C."/>
            <person name="Pearson M.D."/>
            <person name="Persinoti G."/>
            <person name="Poon T."/>
            <person name="Priest M."/>
            <person name="Roberts A.D."/>
            <person name="Saif S."/>
            <person name="Shea T.D."/>
            <person name="Sykes S.N."/>
            <person name="Wortman J."/>
            <person name="Nusbaum C."/>
            <person name="Birren B."/>
        </authorList>
    </citation>
    <scope>NUCLEOTIDE SEQUENCE [LARGE SCALE GENOMIC DNA]</scope>
    <source>
        <strain evidence="2">CBS 288.86</strain>
    </source>
</reference>
<dbReference type="Pfam" id="PF00931">
    <property type="entry name" value="NB-ARC"/>
    <property type="match status" value="1"/>
</dbReference>
<proteinExistence type="predicted"/>
<evidence type="ECO:0000313" key="2">
    <source>
        <dbReference type="EMBL" id="EZF52848.1"/>
    </source>
</evidence>
<dbReference type="Gene3D" id="3.40.50.300">
    <property type="entry name" value="P-loop containing nucleotide triphosphate hydrolases"/>
    <property type="match status" value="1"/>
</dbReference>
<dbReference type="SUPFAM" id="SSF52540">
    <property type="entry name" value="P-loop containing nucleoside triphosphate hydrolases"/>
    <property type="match status" value="1"/>
</dbReference>
<dbReference type="HOGENOM" id="CLU_2544231_0_0_1"/>